<dbReference type="EnsemblPlants" id="Zm00001eb427310_T002">
    <property type="protein sequence ID" value="Zm00001eb427310_P002"/>
    <property type="gene ID" value="Zm00001eb427310"/>
</dbReference>
<protein>
    <recommendedName>
        <fullName evidence="8">(+)-neomenthol dehydrogenase</fullName>
    </recommendedName>
</protein>
<dbReference type="PRINTS" id="PR00081">
    <property type="entry name" value="GDHRDH"/>
</dbReference>
<dbReference type="OrthoDB" id="7289984at2759"/>
<gene>
    <name evidence="5" type="primary">LOC100192556</name>
</gene>
<evidence type="ECO:0000256" key="4">
    <source>
        <dbReference type="SAM" id="MobiDB-lite"/>
    </source>
</evidence>
<dbReference type="InParanoid" id="A0A804RJU6"/>
<dbReference type="Gene3D" id="3.40.50.720">
    <property type="entry name" value="NAD(P)-binding Rossmann-like Domain"/>
    <property type="match status" value="1"/>
</dbReference>
<proteinExistence type="evidence at protein level"/>
<dbReference type="Proteomes" id="UP000007305">
    <property type="component" value="Chromosome 10"/>
</dbReference>
<dbReference type="SUPFAM" id="SSF51735">
    <property type="entry name" value="NAD(P)-binding Rossmann-fold domains"/>
    <property type="match status" value="1"/>
</dbReference>
<evidence type="ECO:0000256" key="1">
    <source>
        <dbReference type="ARBA" id="ARBA00006484"/>
    </source>
</evidence>
<sequence>MCGHQRDAALQHDTTARGRKKKYPDIRSRLPFFSCNRTLKGSVIIQTTITRVLCSRWRPWFIHVHGGRRHSHQCPGNQLDRIAVVTGGNKGIGLEVCRQLAGAGATVVVLTARDETRGAAAAQELRESGLSDVIFHQLDITDAASVSRLAEFLKARFGKLDILVNNAAVGAVEYVQDPADSSTSEEELSGMDMVQRLQCMLKRVRETYDAATEGIKTNYYGIKHVIEALLPLLQASSDGRIVNVSSDFGLLRLINNEEAKAGAKRRGEAHRGEAGRGAGRVPERLRRRRGGGARVAGGLLGLQGGQGGHERVHEDPSEEPPGAARQLRAPRLREHRHDRPHRASHARARRGQRREGGAAAGGRPDRRVLRVGRGGVLYVTKAPSSLSSSLFANSLLVDF</sequence>
<evidence type="ECO:0000256" key="2">
    <source>
        <dbReference type="ARBA" id="ARBA00022857"/>
    </source>
</evidence>
<feature type="compositionally biased region" description="Basic and acidic residues" evidence="4">
    <location>
        <begin position="260"/>
        <end position="274"/>
    </location>
</feature>
<dbReference type="Pfam" id="PF00106">
    <property type="entry name" value="adh_short"/>
    <property type="match status" value="1"/>
</dbReference>
<keyword evidence="3" id="KW-0560">Oxidoreductase</keyword>
<evidence type="ECO:0000313" key="5">
    <source>
        <dbReference type="EnsemblPlants" id="Zm00001eb427310_P002"/>
    </source>
</evidence>
<dbReference type="AlphaFoldDB" id="A0A804RJU6"/>
<accession>A0A804RJU6</accession>
<name>A0A804RJU6_MAIZE</name>
<reference evidence="6" key="1">
    <citation type="journal article" date="2009" name="Science">
        <title>The B73 maize genome: complexity, diversity, and dynamics.</title>
        <authorList>
            <person name="Schnable P.S."/>
            <person name="Ware D."/>
            <person name="Fulton R.S."/>
            <person name="Stein J.C."/>
            <person name="Wei F."/>
            <person name="Pasternak S."/>
            <person name="Liang C."/>
            <person name="Zhang J."/>
            <person name="Fulton L."/>
            <person name="Graves T.A."/>
            <person name="Minx P."/>
            <person name="Reily A.D."/>
            <person name="Courtney L."/>
            <person name="Kruchowski S.S."/>
            <person name="Tomlinson C."/>
            <person name="Strong C."/>
            <person name="Delehaunty K."/>
            <person name="Fronick C."/>
            <person name="Courtney B."/>
            <person name="Rock S.M."/>
            <person name="Belter E."/>
            <person name="Du F."/>
            <person name="Kim K."/>
            <person name="Abbott R.M."/>
            <person name="Cotton M."/>
            <person name="Levy A."/>
            <person name="Marchetto P."/>
            <person name="Ochoa K."/>
            <person name="Jackson S.M."/>
            <person name="Gillam B."/>
            <person name="Chen W."/>
            <person name="Yan L."/>
            <person name="Higginbotham J."/>
            <person name="Cardenas M."/>
            <person name="Waligorski J."/>
            <person name="Applebaum E."/>
            <person name="Phelps L."/>
            <person name="Falcone J."/>
            <person name="Kanchi K."/>
            <person name="Thane T."/>
            <person name="Scimone A."/>
            <person name="Thane N."/>
            <person name="Henke J."/>
            <person name="Wang T."/>
            <person name="Ruppert J."/>
            <person name="Shah N."/>
            <person name="Rotter K."/>
            <person name="Hodges J."/>
            <person name="Ingenthron E."/>
            <person name="Cordes M."/>
            <person name="Kohlberg S."/>
            <person name="Sgro J."/>
            <person name="Delgado B."/>
            <person name="Mead K."/>
            <person name="Chinwalla A."/>
            <person name="Leonard S."/>
            <person name="Crouse K."/>
            <person name="Collura K."/>
            <person name="Kudrna D."/>
            <person name="Currie J."/>
            <person name="He R."/>
            <person name="Angelova A."/>
            <person name="Rajasekar S."/>
            <person name="Mueller T."/>
            <person name="Lomeli R."/>
            <person name="Scara G."/>
            <person name="Ko A."/>
            <person name="Delaney K."/>
            <person name="Wissotski M."/>
            <person name="Lopez G."/>
            <person name="Campos D."/>
            <person name="Braidotti M."/>
            <person name="Ashley E."/>
            <person name="Golser W."/>
            <person name="Kim H."/>
            <person name="Lee S."/>
            <person name="Lin J."/>
            <person name="Dujmic Z."/>
            <person name="Kim W."/>
            <person name="Talag J."/>
            <person name="Zuccolo A."/>
            <person name="Fan C."/>
            <person name="Sebastian A."/>
            <person name="Kramer M."/>
            <person name="Spiegel L."/>
            <person name="Nascimento L."/>
            <person name="Zutavern T."/>
            <person name="Miller B."/>
            <person name="Ambroise C."/>
            <person name="Muller S."/>
            <person name="Spooner W."/>
            <person name="Narechania A."/>
            <person name="Ren L."/>
            <person name="Wei S."/>
            <person name="Kumari S."/>
            <person name="Faga B."/>
            <person name="Levy M.J."/>
            <person name="McMahan L."/>
            <person name="Van Buren P."/>
            <person name="Vaughn M.W."/>
            <person name="Ying K."/>
            <person name="Yeh C.-T."/>
            <person name="Emrich S.J."/>
            <person name="Jia Y."/>
            <person name="Kalyanaraman A."/>
            <person name="Hsia A.-P."/>
            <person name="Barbazuk W.B."/>
            <person name="Baucom R.S."/>
            <person name="Brutnell T.P."/>
            <person name="Carpita N.C."/>
            <person name="Chaparro C."/>
            <person name="Chia J.-M."/>
            <person name="Deragon J.-M."/>
            <person name="Estill J.C."/>
            <person name="Fu Y."/>
            <person name="Jeddeloh J.A."/>
            <person name="Han Y."/>
            <person name="Lee H."/>
            <person name="Li P."/>
            <person name="Lisch D.R."/>
            <person name="Liu S."/>
            <person name="Liu Z."/>
            <person name="Nagel D.H."/>
            <person name="McCann M.C."/>
            <person name="SanMiguel P."/>
            <person name="Myers A.M."/>
            <person name="Nettleton D."/>
            <person name="Nguyen J."/>
            <person name="Penning B.W."/>
            <person name="Ponnala L."/>
            <person name="Schneider K.L."/>
            <person name="Schwartz D.C."/>
            <person name="Sharma A."/>
            <person name="Soderlund C."/>
            <person name="Springer N.M."/>
            <person name="Sun Q."/>
            <person name="Wang H."/>
            <person name="Waterman M."/>
            <person name="Westerman R."/>
            <person name="Wolfgruber T.K."/>
            <person name="Yang L."/>
            <person name="Yu Y."/>
            <person name="Zhang L."/>
            <person name="Zhou S."/>
            <person name="Zhu Q."/>
            <person name="Bennetzen J.L."/>
            <person name="Dawe R.K."/>
            <person name="Jiang J."/>
            <person name="Jiang N."/>
            <person name="Presting G.G."/>
            <person name="Wessler S.R."/>
            <person name="Aluru S."/>
            <person name="Martienssen R.A."/>
            <person name="Clifton S.W."/>
            <person name="McCombie W.R."/>
            <person name="Wing R.A."/>
            <person name="Wilson R.K."/>
        </authorList>
    </citation>
    <scope>NUCLEOTIDE SEQUENCE [LARGE SCALE GENOMIC DNA]</scope>
    <source>
        <strain evidence="6">cv. B73</strain>
    </source>
</reference>
<evidence type="ECO:0000256" key="3">
    <source>
        <dbReference type="ARBA" id="ARBA00023002"/>
    </source>
</evidence>
<evidence type="ECO:0000313" key="6">
    <source>
        <dbReference type="Proteomes" id="UP000007305"/>
    </source>
</evidence>
<keyword evidence="6" id="KW-1185">Reference proteome</keyword>
<dbReference type="Gramene" id="Zm00001eb427310_T002">
    <property type="protein sequence ID" value="Zm00001eb427310_P002"/>
    <property type="gene ID" value="Zm00001eb427310"/>
</dbReference>
<feature type="compositionally biased region" description="Basic residues" evidence="4">
    <location>
        <begin position="338"/>
        <end position="352"/>
    </location>
</feature>
<dbReference type="PANTHER" id="PTHR43490:SF120">
    <property type="entry name" value="OS04G0532400 PROTEIN"/>
    <property type="match status" value="1"/>
</dbReference>
<comment type="similarity">
    <text evidence="1">Belongs to the short-chain dehydrogenases/reductases (SDR) family.</text>
</comment>
<feature type="compositionally biased region" description="Basic and acidic residues" evidence="4">
    <location>
        <begin position="1"/>
        <end position="16"/>
    </location>
</feature>
<reference evidence="5" key="3">
    <citation type="submission" date="2021-05" db="UniProtKB">
        <authorList>
            <consortium name="EnsemblPlants"/>
        </authorList>
    </citation>
    <scope>IDENTIFICATION</scope>
    <source>
        <strain evidence="5">cv. B73</strain>
    </source>
</reference>
<evidence type="ECO:0007829" key="7">
    <source>
        <dbReference type="PeptideAtlas" id="A0A804RJU6"/>
    </source>
</evidence>
<dbReference type="InterPro" id="IPR036291">
    <property type="entry name" value="NAD(P)-bd_dom_sf"/>
</dbReference>
<dbReference type="PANTHER" id="PTHR43490">
    <property type="entry name" value="(+)-NEOMENTHOL DEHYDROGENASE"/>
    <property type="match status" value="1"/>
</dbReference>
<dbReference type="InterPro" id="IPR002347">
    <property type="entry name" value="SDR_fam"/>
</dbReference>
<evidence type="ECO:0008006" key="8">
    <source>
        <dbReference type="Google" id="ProtNLM"/>
    </source>
</evidence>
<feature type="region of interest" description="Disordered" evidence="4">
    <location>
        <begin position="1"/>
        <end position="22"/>
    </location>
</feature>
<feature type="region of interest" description="Disordered" evidence="4">
    <location>
        <begin position="260"/>
        <end position="366"/>
    </location>
</feature>
<dbReference type="RefSeq" id="XP_020400445.1">
    <property type="nucleotide sequence ID" value="XM_020544856.1"/>
</dbReference>
<feature type="compositionally biased region" description="Gly residues" evidence="4">
    <location>
        <begin position="292"/>
        <end position="307"/>
    </location>
</feature>
<keyword evidence="7" id="KW-1267">Proteomics identification</keyword>
<reference evidence="5" key="2">
    <citation type="submission" date="2019-07" db="EMBL/GenBank/DDBJ databases">
        <authorList>
            <person name="Seetharam A."/>
            <person name="Woodhouse M."/>
            <person name="Cannon E."/>
        </authorList>
    </citation>
    <scope>NUCLEOTIDE SEQUENCE [LARGE SCALE GENOMIC DNA]</scope>
    <source>
        <strain evidence="5">cv. B73</strain>
    </source>
</reference>
<dbReference type="GeneID" id="100192556"/>
<organism evidence="5 6">
    <name type="scientific">Zea mays</name>
    <name type="common">Maize</name>
    <dbReference type="NCBI Taxonomy" id="4577"/>
    <lineage>
        <taxon>Eukaryota</taxon>
        <taxon>Viridiplantae</taxon>
        <taxon>Streptophyta</taxon>
        <taxon>Embryophyta</taxon>
        <taxon>Tracheophyta</taxon>
        <taxon>Spermatophyta</taxon>
        <taxon>Magnoliopsida</taxon>
        <taxon>Liliopsida</taxon>
        <taxon>Poales</taxon>
        <taxon>Poaceae</taxon>
        <taxon>PACMAD clade</taxon>
        <taxon>Panicoideae</taxon>
        <taxon>Andropogonodae</taxon>
        <taxon>Andropogoneae</taxon>
        <taxon>Tripsacinae</taxon>
        <taxon>Zea</taxon>
    </lineage>
</organism>
<keyword evidence="2" id="KW-0521">NADP</keyword>
<dbReference type="GO" id="GO:0016491">
    <property type="term" value="F:oxidoreductase activity"/>
    <property type="evidence" value="ECO:0007669"/>
    <property type="project" value="UniProtKB-KW"/>
</dbReference>